<protein>
    <submittedName>
        <fullName evidence="2">Uncharacterized protein</fullName>
    </submittedName>
</protein>
<organism evidence="2">
    <name type="scientific">Panicum hallii</name>
    <dbReference type="NCBI Taxonomy" id="206008"/>
    <lineage>
        <taxon>Eukaryota</taxon>
        <taxon>Viridiplantae</taxon>
        <taxon>Streptophyta</taxon>
        <taxon>Embryophyta</taxon>
        <taxon>Tracheophyta</taxon>
        <taxon>Spermatophyta</taxon>
        <taxon>Magnoliopsida</taxon>
        <taxon>Liliopsida</taxon>
        <taxon>Poales</taxon>
        <taxon>Poaceae</taxon>
        <taxon>PACMAD clade</taxon>
        <taxon>Panicoideae</taxon>
        <taxon>Panicodae</taxon>
        <taxon>Paniceae</taxon>
        <taxon>Panicinae</taxon>
        <taxon>Panicum</taxon>
        <taxon>Panicum sect. Panicum</taxon>
    </lineage>
</organism>
<reference evidence="2" key="1">
    <citation type="submission" date="2018-04" db="EMBL/GenBank/DDBJ databases">
        <title>WGS assembly of Panicum hallii.</title>
        <authorList>
            <person name="Lovell J."/>
            <person name="Jenkins J."/>
            <person name="Lowry D."/>
            <person name="Mamidi S."/>
            <person name="Sreedasyam A."/>
            <person name="Weng X."/>
            <person name="Barry K."/>
            <person name="Bonette J."/>
            <person name="Campitelli B."/>
            <person name="Daum C."/>
            <person name="Gordon S."/>
            <person name="Gould B."/>
            <person name="Lipzen A."/>
            <person name="Macqueen A."/>
            <person name="Palacio-Mejia J."/>
            <person name="Plott C."/>
            <person name="Shakirov E."/>
            <person name="Shu S."/>
            <person name="Yoshinaga Y."/>
            <person name="Zane M."/>
            <person name="Rokhsar D."/>
            <person name="Grimwood J."/>
            <person name="Schmutz J."/>
            <person name="Juenger T."/>
        </authorList>
    </citation>
    <scope>NUCLEOTIDE SEQUENCE [LARGE SCALE GENOMIC DNA]</scope>
    <source>
        <strain evidence="2">FIL2</strain>
    </source>
</reference>
<dbReference type="AlphaFoldDB" id="A0A2S3HGZ0"/>
<keyword evidence="1" id="KW-0472">Membrane</keyword>
<accession>A0A2S3HGZ0</accession>
<feature type="transmembrane region" description="Helical" evidence="1">
    <location>
        <begin position="71"/>
        <end position="91"/>
    </location>
</feature>
<dbReference type="Proteomes" id="UP000243499">
    <property type="component" value="Chromosome 4"/>
</dbReference>
<name>A0A2S3HGZ0_9POAL</name>
<evidence type="ECO:0000313" key="2">
    <source>
        <dbReference type="EMBL" id="PAN22569.1"/>
    </source>
</evidence>
<proteinExistence type="predicted"/>
<dbReference type="EMBL" id="CM008049">
    <property type="protein sequence ID" value="PAN22569.1"/>
    <property type="molecule type" value="Genomic_DNA"/>
</dbReference>
<evidence type="ECO:0000256" key="1">
    <source>
        <dbReference type="SAM" id="Phobius"/>
    </source>
</evidence>
<keyword evidence="1" id="KW-0812">Transmembrane</keyword>
<keyword evidence="1" id="KW-1133">Transmembrane helix</keyword>
<sequence>MIIVIIYFLKLVSGDSGRKQIQSVSRCSSPMWENNVETRNPELFSYECCELWIRVFVYFVGYLIAVDDGTGPAFASFAMFSMMFTTMVILVNCKSAKILHPSEQEQED</sequence>
<gene>
    <name evidence="2" type="ORF">PAHAL_4G028000</name>
</gene>
<feature type="transmembrane region" description="Helical" evidence="1">
    <location>
        <begin position="43"/>
        <end position="65"/>
    </location>
</feature>
<dbReference type="Gramene" id="PAN22569">
    <property type="protein sequence ID" value="PAN22569"/>
    <property type="gene ID" value="PAHAL_4G028000"/>
</dbReference>